<comment type="caution">
    <text evidence="9">The sequence shown here is derived from an EMBL/GenBank/DDBJ whole genome shotgun (WGS) entry which is preliminary data.</text>
</comment>
<dbReference type="SUPFAM" id="SSF55874">
    <property type="entry name" value="ATPase domain of HSP90 chaperone/DNA topoisomerase II/histidine kinase"/>
    <property type="match status" value="1"/>
</dbReference>
<reference evidence="10" key="1">
    <citation type="journal article" date="2019" name="Int. J. Syst. Evol. Microbiol.">
        <title>The Global Catalogue of Microorganisms (GCM) 10K type strain sequencing project: providing services to taxonomists for standard genome sequencing and annotation.</title>
        <authorList>
            <consortium name="The Broad Institute Genomics Platform"/>
            <consortium name="The Broad Institute Genome Sequencing Center for Infectious Disease"/>
            <person name="Wu L."/>
            <person name="Ma J."/>
        </authorList>
    </citation>
    <scope>NUCLEOTIDE SEQUENCE [LARGE SCALE GENOMIC DNA]</scope>
    <source>
        <strain evidence="10">JCM 17555</strain>
    </source>
</reference>
<dbReference type="SMART" id="SM00388">
    <property type="entry name" value="HisKA"/>
    <property type="match status" value="1"/>
</dbReference>
<keyword evidence="5" id="KW-0418">Kinase</keyword>
<dbReference type="Pfam" id="PF00497">
    <property type="entry name" value="SBP_bac_3"/>
    <property type="match status" value="1"/>
</dbReference>
<dbReference type="InterPro" id="IPR001638">
    <property type="entry name" value="Solute-binding_3/MltF_N"/>
</dbReference>
<dbReference type="PRINTS" id="PR00344">
    <property type="entry name" value="BCTRLSENSOR"/>
</dbReference>
<dbReference type="RefSeq" id="WP_344805597.1">
    <property type="nucleotide sequence ID" value="NZ_BAABBO010000009.1"/>
</dbReference>
<evidence type="ECO:0000256" key="2">
    <source>
        <dbReference type="ARBA" id="ARBA00012438"/>
    </source>
</evidence>
<proteinExistence type="predicted"/>
<dbReference type="InterPro" id="IPR036097">
    <property type="entry name" value="HisK_dim/P_sf"/>
</dbReference>
<accession>A0ABP7P9H0</accession>
<dbReference type="SUPFAM" id="SSF53850">
    <property type="entry name" value="Periplasmic binding protein-like II"/>
    <property type="match status" value="1"/>
</dbReference>
<dbReference type="CDD" id="cd16922">
    <property type="entry name" value="HATPase_EvgS-ArcB-TorS-like"/>
    <property type="match status" value="1"/>
</dbReference>
<feature type="compositionally biased region" description="Polar residues" evidence="7">
    <location>
        <begin position="615"/>
        <end position="628"/>
    </location>
</feature>
<feature type="coiled-coil region" evidence="6">
    <location>
        <begin position="342"/>
        <end position="369"/>
    </location>
</feature>
<evidence type="ECO:0000259" key="8">
    <source>
        <dbReference type="PROSITE" id="PS50109"/>
    </source>
</evidence>
<dbReference type="InterPro" id="IPR003661">
    <property type="entry name" value="HisK_dim/P_dom"/>
</dbReference>
<gene>
    <name evidence="9" type="ORF">GCM10022278_18600</name>
</gene>
<name>A0ABP7P9H0_9GAMM</name>
<dbReference type="Pfam" id="PF00512">
    <property type="entry name" value="HisKA"/>
    <property type="match status" value="1"/>
</dbReference>
<evidence type="ECO:0000256" key="1">
    <source>
        <dbReference type="ARBA" id="ARBA00000085"/>
    </source>
</evidence>
<dbReference type="Gene3D" id="1.10.287.130">
    <property type="match status" value="1"/>
</dbReference>
<dbReference type="InterPro" id="IPR036890">
    <property type="entry name" value="HATPase_C_sf"/>
</dbReference>
<dbReference type="PANTHER" id="PTHR43047:SF78">
    <property type="entry name" value="SENSORY_REGULATORY PROTEIN RPFC"/>
    <property type="match status" value="1"/>
</dbReference>
<dbReference type="InterPro" id="IPR005467">
    <property type="entry name" value="His_kinase_dom"/>
</dbReference>
<dbReference type="CDD" id="cd00082">
    <property type="entry name" value="HisKA"/>
    <property type="match status" value="1"/>
</dbReference>
<dbReference type="InterPro" id="IPR003594">
    <property type="entry name" value="HATPase_dom"/>
</dbReference>
<sequence length="763" mass="83581">MLRISNNRGCVTAHDALSLRVVKCVLVVLLLMLAIPLSQVTAAPSEGQQISESQGQSGGTADLLTPFERSWLNAQPQLVIGNDPNWPPFEMRNDRGDVVGIVADYVALLESRLNYTFGRVAANDFASTIQGLEDGSIDMVSAVGVTPRRRGKMSFSNTLLSYPIVMAVRDSQNFVGSLDDLGNERVAVVKNYASQDFLLTNHPQLNMFFVDTLQEGLLSLSNGEIDVLVSNIPSITYLVNRLGISNIKLTGITPYTYEVAIGMSRDSPMLKRILDKALLTVTPDEQQAIYRNWLSFSYEEAVDYGLVWRVVGIAALVVAIFLYWNRKLSREIDERMRSEVRLRKSEERLRSAIKRAEVLAKEAEAANKAKSEFLANMSHEIRTPMNAVIGYTELLEGLIQDAKQQSYIDAVKKGARALLSVINDILDLSKIESGKISIELGRVDVRRLINDVATLFSARCAQKQLDFRVTVDPEVPNALSLDEVRIRQVLLNLVGNAIKFTHKGHIALSVAAVPGAAKSNTVELVIGVEDSGIGIAPDQHARIFNAFEQHEGQSNRQYGGTGLGLAITKKLVEMMNGEIGLVSEQGSGARFEIRLHHVQVVEEQDDEPLQLTTRYESAGTAESKSLGTTAPKPRLPATVDQVNGGSSDRGTRKPALAASGSRKQGDRLERLLSGEFRELHDYLLDSGDLQEAASFGERLTALGIQFDKQTVIDYAQSLLHAVNQFDLDAMNAILLAYDTLLETLATDSLADSDDAVSPTDGGR</sequence>
<evidence type="ECO:0000313" key="10">
    <source>
        <dbReference type="Proteomes" id="UP001501337"/>
    </source>
</evidence>
<keyword evidence="4" id="KW-0808">Transferase</keyword>
<evidence type="ECO:0000313" key="9">
    <source>
        <dbReference type="EMBL" id="GAA3960793.1"/>
    </source>
</evidence>
<evidence type="ECO:0000256" key="3">
    <source>
        <dbReference type="ARBA" id="ARBA00022553"/>
    </source>
</evidence>
<feature type="region of interest" description="Disordered" evidence="7">
    <location>
        <begin position="615"/>
        <end position="664"/>
    </location>
</feature>
<keyword evidence="6" id="KW-0175">Coiled coil</keyword>
<dbReference type="SMART" id="SM00387">
    <property type="entry name" value="HATPase_c"/>
    <property type="match status" value="1"/>
</dbReference>
<comment type="catalytic activity">
    <reaction evidence="1">
        <text>ATP + protein L-histidine = ADP + protein N-phospho-L-histidine.</text>
        <dbReference type="EC" id="2.7.13.3"/>
    </reaction>
</comment>
<dbReference type="InterPro" id="IPR004358">
    <property type="entry name" value="Sig_transdc_His_kin-like_C"/>
</dbReference>
<dbReference type="Pfam" id="PF02518">
    <property type="entry name" value="HATPase_c"/>
    <property type="match status" value="1"/>
</dbReference>
<dbReference type="CDD" id="cd01007">
    <property type="entry name" value="PBP2_BvgS_HisK_like"/>
    <property type="match status" value="1"/>
</dbReference>
<evidence type="ECO:0000256" key="5">
    <source>
        <dbReference type="ARBA" id="ARBA00022777"/>
    </source>
</evidence>
<dbReference type="Proteomes" id="UP001501337">
    <property type="component" value="Unassembled WGS sequence"/>
</dbReference>
<dbReference type="SUPFAM" id="SSF47384">
    <property type="entry name" value="Homodimeric domain of signal transducing histidine kinase"/>
    <property type="match status" value="1"/>
</dbReference>
<dbReference type="EC" id="2.7.13.3" evidence="2"/>
<organism evidence="9 10">
    <name type="scientific">Allohahella marinimesophila</name>
    <dbReference type="NCBI Taxonomy" id="1054972"/>
    <lineage>
        <taxon>Bacteria</taxon>
        <taxon>Pseudomonadati</taxon>
        <taxon>Pseudomonadota</taxon>
        <taxon>Gammaproteobacteria</taxon>
        <taxon>Oceanospirillales</taxon>
        <taxon>Hahellaceae</taxon>
        <taxon>Allohahella</taxon>
    </lineage>
</organism>
<dbReference type="EMBL" id="BAABBO010000009">
    <property type="protein sequence ID" value="GAA3960793.1"/>
    <property type="molecule type" value="Genomic_DNA"/>
</dbReference>
<dbReference type="PROSITE" id="PS50109">
    <property type="entry name" value="HIS_KIN"/>
    <property type="match status" value="1"/>
</dbReference>
<dbReference type="SMART" id="SM00062">
    <property type="entry name" value="PBPb"/>
    <property type="match status" value="1"/>
</dbReference>
<dbReference type="PANTHER" id="PTHR43047">
    <property type="entry name" value="TWO-COMPONENT HISTIDINE PROTEIN KINASE"/>
    <property type="match status" value="1"/>
</dbReference>
<feature type="domain" description="Histidine kinase" evidence="8">
    <location>
        <begin position="376"/>
        <end position="599"/>
    </location>
</feature>
<dbReference type="Gene3D" id="3.40.190.10">
    <property type="entry name" value="Periplasmic binding protein-like II"/>
    <property type="match status" value="2"/>
</dbReference>
<dbReference type="Gene3D" id="3.30.565.10">
    <property type="entry name" value="Histidine kinase-like ATPase, C-terminal domain"/>
    <property type="match status" value="1"/>
</dbReference>
<keyword evidence="3" id="KW-0597">Phosphoprotein</keyword>
<evidence type="ECO:0000256" key="7">
    <source>
        <dbReference type="SAM" id="MobiDB-lite"/>
    </source>
</evidence>
<keyword evidence="10" id="KW-1185">Reference proteome</keyword>
<evidence type="ECO:0000256" key="6">
    <source>
        <dbReference type="SAM" id="Coils"/>
    </source>
</evidence>
<protein>
    <recommendedName>
        <fullName evidence="2">histidine kinase</fullName>
        <ecNumber evidence="2">2.7.13.3</ecNumber>
    </recommendedName>
</protein>
<evidence type="ECO:0000256" key="4">
    <source>
        <dbReference type="ARBA" id="ARBA00022679"/>
    </source>
</evidence>